<evidence type="ECO:0000313" key="1">
    <source>
        <dbReference type="EMBL" id="PBK64158.1"/>
    </source>
</evidence>
<organism evidence="1 2">
    <name type="scientific">Armillaria solidipes</name>
    <dbReference type="NCBI Taxonomy" id="1076256"/>
    <lineage>
        <taxon>Eukaryota</taxon>
        <taxon>Fungi</taxon>
        <taxon>Dikarya</taxon>
        <taxon>Basidiomycota</taxon>
        <taxon>Agaricomycotina</taxon>
        <taxon>Agaricomycetes</taxon>
        <taxon>Agaricomycetidae</taxon>
        <taxon>Agaricales</taxon>
        <taxon>Marasmiineae</taxon>
        <taxon>Physalacriaceae</taxon>
        <taxon>Armillaria</taxon>
    </lineage>
</organism>
<evidence type="ECO:0000313" key="2">
    <source>
        <dbReference type="Proteomes" id="UP000218334"/>
    </source>
</evidence>
<accession>A0A2H3BDQ1</accession>
<sequence>MCPYGGFDDYWLHLYGMRSAILSLALSEPRPNNCVTRISAISVLRADSFTSGTGVLTVHVGMLT</sequence>
<dbReference type="AlphaFoldDB" id="A0A2H3BDQ1"/>
<dbReference type="Proteomes" id="UP000218334">
    <property type="component" value="Unassembled WGS sequence"/>
</dbReference>
<keyword evidence="2" id="KW-1185">Reference proteome</keyword>
<gene>
    <name evidence="1" type="ORF">ARMSODRAFT_962326</name>
</gene>
<reference evidence="2" key="1">
    <citation type="journal article" date="2017" name="Nat. Ecol. Evol.">
        <title>Genome expansion and lineage-specific genetic innovations in the forest pathogenic fungi Armillaria.</title>
        <authorList>
            <person name="Sipos G."/>
            <person name="Prasanna A.N."/>
            <person name="Walter M.C."/>
            <person name="O'Connor E."/>
            <person name="Balint B."/>
            <person name="Krizsan K."/>
            <person name="Kiss B."/>
            <person name="Hess J."/>
            <person name="Varga T."/>
            <person name="Slot J."/>
            <person name="Riley R."/>
            <person name="Boka B."/>
            <person name="Rigling D."/>
            <person name="Barry K."/>
            <person name="Lee J."/>
            <person name="Mihaltcheva S."/>
            <person name="LaButti K."/>
            <person name="Lipzen A."/>
            <person name="Waldron R."/>
            <person name="Moloney N.M."/>
            <person name="Sperisen C."/>
            <person name="Kredics L."/>
            <person name="Vagvoelgyi C."/>
            <person name="Patrignani A."/>
            <person name="Fitzpatrick D."/>
            <person name="Nagy I."/>
            <person name="Doyle S."/>
            <person name="Anderson J.B."/>
            <person name="Grigoriev I.V."/>
            <person name="Gueldener U."/>
            <person name="Muensterkoetter M."/>
            <person name="Nagy L.G."/>
        </authorList>
    </citation>
    <scope>NUCLEOTIDE SEQUENCE [LARGE SCALE GENOMIC DNA]</scope>
    <source>
        <strain evidence="2">28-4</strain>
    </source>
</reference>
<dbReference type="EMBL" id="KZ293453">
    <property type="protein sequence ID" value="PBK64158.1"/>
    <property type="molecule type" value="Genomic_DNA"/>
</dbReference>
<protein>
    <submittedName>
        <fullName evidence="1">Uncharacterized protein</fullName>
    </submittedName>
</protein>
<name>A0A2H3BDQ1_9AGAR</name>
<proteinExistence type="predicted"/>